<evidence type="ECO:0000313" key="1">
    <source>
        <dbReference type="EMBL" id="MET4721202.1"/>
    </source>
</evidence>
<protein>
    <submittedName>
        <fullName evidence="1">Uncharacterized protein</fullName>
    </submittedName>
</protein>
<name>A0ABV2RW93_BRAJP</name>
<accession>A0ABV2RW93</accession>
<proteinExistence type="predicted"/>
<comment type="caution">
    <text evidence="1">The sequence shown here is derived from an EMBL/GenBank/DDBJ whole genome shotgun (WGS) entry which is preliminary data.</text>
</comment>
<dbReference type="Proteomes" id="UP001549291">
    <property type="component" value="Unassembled WGS sequence"/>
</dbReference>
<evidence type="ECO:0000313" key="2">
    <source>
        <dbReference type="Proteomes" id="UP001549291"/>
    </source>
</evidence>
<sequence length="65" mass="7657">MQRRHFKQTVSLEDRLADEAKRLREKARSLPHGVERERAIRKARQCETGSDISEWLRSPGLRVSK</sequence>
<reference evidence="1 2" key="1">
    <citation type="submission" date="2024-06" db="EMBL/GenBank/DDBJ databases">
        <title>Genomic Encyclopedia of Type Strains, Phase V (KMG-V): Genome sequencing to study the core and pangenomes of soil and plant-associated prokaryotes.</title>
        <authorList>
            <person name="Whitman W."/>
        </authorList>
    </citation>
    <scope>NUCLEOTIDE SEQUENCE [LARGE SCALE GENOMIC DNA]</scope>
    <source>
        <strain evidence="1 2">USDA 160</strain>
    </source>
</reference>
<organism evidence="1 2">
    <name type="scientific">Bradyrhizobium japonicum</name>
    <dbReference type="NCBI Taxonomy" id="375"/>
    <lineage>
        <taxon>Bacteria</taxon>
        <taxon>Pseudomonadati</taxon>
        <taxon>Pseudomonadota</taxon>
        <taxon>Alphaproteobacteria</taxon>
        <taxon>Hyphomicrobiales</taxon>
        <taxon>Nitrobacteraceae</taxon>
        <taxon>Bradyrhizobium</taxon>
    </lineage>
</organism>
<gene>
    <name evidence="1" type="ORF">ABIF63_005308</name>
</gene>
<dbReference type="EMBL" id="JBEPTQ010000002">
    <property type="protein sequence ID" value="MET4721202.1"/>
    <property type="molecule type" value="Genomic_DNA"/>
</dbReference>
<keyword evidence="2" id="KW-1185">Reference proteome</keyword>